<keyword evidence="3" id="KW-0862">Zinc</keyword>
<dbReference type="PRINTS" id="PR01790">
    <property type="entry name" value="SMP30FAMILY"/>
</dbReference>
<reference evidence="5" key="1">
    <citation type="journal article" date="2014" name="Int. J. Syst. Evol. Microbiol.">
        <title>Complete genome sequence of Corynebacterium casei LMG S-19264T (=DSM 44701T), isolated from a smear-ripened cheese.</title>
        <authorList>
            <consortium name="US DOE Joint Genome Institute (JGI-PGF)"/>
            <person name="Walter F."/>
            <person name="Albersmeier A."/>
            <person name="Kalinowski J."/>
            <person name="Ruckert C."/>
        </authorList>
    </citation>
    <scope>NUCLEOTIDE SEQUENCE</scope>
    <source>
        <strain evidence="5">KCTC 42650</strain>
    </source>
</reference>
<dbReference type="Pfam" id="PF08450">
    <property type="entry name" value="SGL"/>
    <property type="match status" value="1"/>
</dbReference>
<reference evidence="5" key="2">
    <citation type="submission" date="2020-09" db="EMBL/GenBank/DDBJ databases">
        <authorList>
            <person name="Sun Q."/>
            <person name="Kim S."/>
        </authorList>
    </citation>
    <scope>NUCLEOTIDE SEQUENCE</scope>
    <source>
        <strain evidence="5">KCTC 42650</strain>
    </source>
</reference>
<dbReference type="AlphaFoldDB" id="A0A8J3M745"/>
<dbReference type="InterPro" id="IPR005511">
    <property type="entry name" value="SMP-30"/>
</dbReference>
<evidence type="ECO:0000256" key="3">
    <source>
        <dbReference type="PIRSR" id="PIRSR605511-2"/>
    </source>
</evidence>
<dbReference type="InterPro" id="IPR013658">
    <property type="entry name" value="SGL"/>
</dbReference>
<feature type="active site" description="Proton donor/acceptor" evidence="2">
    <location>
        <position position="194"/>
    </location>
</feature>
<accession>A0A8J3M745</accession>
<proteinExistence type="inferred from homology"/>
<dbReference type="PANTHER" id="PTHR10907:SF47">
    <property type="entry name" value="REGUCALCIN"/>
    <property type="match status" value="1"/>
</dbReference>
<keyword evidence="6" id="KW-1185">Reference proteome</keyword>
<feature type="domain" description="SMP-30/Gluconolactonase/LRE-like region" evidence="4">
    <location>
        <begin position="13"/>
        <end position="252"/>
    </location>
</feature>
<feature type="binding site" evidence="3">
    <location>
        <position position="15"/>
    </location>
    <ligand>
        <name>a divalent metal cation</name>
        <dbReference type="ChEBI" id="CHEBI:60240"/>
    </ligand>
</feature>
<evidence type="ECO:0000313" key="6">
    <source>
        <dbReference type="Proteomes" id="UP000626220"/>
    </source>
</evidence>
<dbReference type="InterPro" id="IPR011042">
    <property type="entry name" value="6-blade_b-propeller_TolB-like"/>
</dbReference>
<dbReference type="SUPFAM" id="SSF63829">
    <property type="entry name" value="Calcium-dependent phosphotriesterase"/>
    <property type="match status" value="1"/>
</dbReference>
<organism evidence="5 6">
    <name type="scientific">Seohaeicola zhoushanensis</name>
    <dbReference type="NCBI Taxonomy" id="1569283"/>
    <lineage>
        <taxon>Bacteria</taxon>
        <taxon>Pseudomonadati</taxon>
        <taxon>Pseudomonadota</taxon>
        <taxon>Alphaproteobacteria</taxon>
        <taxon>Rhodobacterales</taxon>
        <taxon>Roseobacteraceae</taxon>
        <taxon>Seohaeicola</taxon>
    </lineage>
</organism>
<dbReference type="Proteomes" id="UP000626220">
    <property type="component" value="Unassembled WGS sequence"/>
</dbReference>
<evidence type="ECO:0000256" key="1">
    <source>
        <dbReference type="ARBA" id="ARBA00008853"/>
    </source>
</evidence>
<evidence type="ECO:0000313" key="5">
    <source>
        <dbReference type="EMBL" id="GHF45955.1"/>
    </source>
</evidence>
<gene>
    <name evidence="5" type="ORF">GCM10017056_17010</name>
</gene>
<evidence type="ECO:0000256" key="2">
    <source>
        <dbReference type="PIRSR" id="PIRSR605511-1"/>
    </source>
</evidence>
<comment type="caution">
    <text evidence="5">The sequence shown here is derived from an EMBL/GenBank/DDBJ whole genome shotgun (WGS) entry which is preliminary data.</text>
</comment>
<comment type="cofactor">
    <cofactor evidence="3">
        <name>Zn(2+)</name>
        <dbReference type="ChEBI" id="CHEBI:29105"/>
    </cofactor>
    <text evidence="3">Binds 1 divalent metal cation per subunit.</text>
</comment>
<dbReference type="RefSeq" id="WP_229863952.1">
    <property type="nucleotide sequence ID" value="NZ_BNCJ01000003.1"/>
</dbReference>
<feature type="binding site" evidence="3">
    <location>
        <position position="96"/>
    </location>
    <ligand>
        <name>substrate</name>
    </ligand>
</feature>
<dbReference type="PANTHER" id="PTHR10907">
    <property type="entry name" value="REGUCALCIN"/>
    <property type="match status" value="1"/>
</dbReference>
<dbReference type="EMBL" id="BNCJ01000003">
    <property type="protein sequence ID" value="GHF45955.1"/>
    <property type="molecule type" value="Genomic_DNA"/>
</dbReference>
<feature type="binding site" evidence="3">
    <location>
        <position position="143"/>
    </location>
    <ligand>
        <name>a divalent metal cation</name>
        <dbReference type="ChEBI" id="CHEBI:60240"/>
    </ligand>
</feature>
<feature type="binding site" evidence="3">
    <location>
        <position position="98"/>
    </location>
    <ligand>
        <name>substrate</name>
    </ligand>
</feature>
<feature type="binding site" evidence="3">
    <location>
        <position position="194"/>
    </location>
    <ligand>
        <name>a divalent metal cation</name>
        <dbReference type="ChEBI" id="CHEBI:60240"/>
    </ligand>
</feature>
<keyword evidence="3" id="KW-0479">Metal-binding</keyword>
<protein>
    <submittedName>
        <fullName evidence="5">Gluconolactonase</fullName>
    </submittedName>
</protein>
<dbReference type="GO" id="GO:0019853">
    <property type="term" value="P:L-ascorbic acid biosynthetic process"/>
    <property type="evidence" value="ECO:0007669"/>
    <property type="project" value="TreeGrafter"/>
</dbReference>
<sequence length="287" mass="32164">MTATIFDGTECSLGEGPMWHPERQEFFWFDINAHRLYARDGEERRLWQFDGHVSAAGWIDRDRLLVTHERGLLILDLETGNTEPLCPLEADNPLTRTNDGRADPWGGFWIGTMAKAMTKGAGAFYRFYRGELRQLYGNITVTNAQCFSPDRRFAYFADTPTGKVMRQPLDETTGWPKGDPELFLDLPATDFRPDGAVVDAEGNFWCAHYGHAKVTCHSPAGELMQTFAIPARQATCPAFAGANLDRMLITSAWQKLTDEQRAADRNAGKTFEIAPCATGQAEHRVIL</sequence>
<comment type="similarity">
    <text evidence="1">Belongs to the SMP-30/CGR1 family.</text>
</comment>
<name>A0A8J3M745_9RHOB</name>
<dbReference type="Gene3D" id="2.120.10.30">
    <property type="entry name" value="TolB, C-terminal domain"/>
    <property type="match status" value="1"/>
</dbReference>
<evidence type="ECO:0000259" key="4">
    <source>
        <dbReference type="Pfam" id="PF08450"/>
    </source>
</evidence>
<dbReference type="GO" id="GO:0005509">
    <property type="term" value="F:calcium ion binding"/>
    <property type="evidence" value="ECO:0007669"/>
    <property type="project" value="TreeGrafter"/>
</dbReference>
<dbReference type="GO" id="GO:0004341">
    <property type="term" value="F:gluconolactonase activity"/>
    <property type="evidence" value="ECO:0007669"/>
    <property type="project" value="TreeGrafter"/>
</dbReference>